<name>A0A917DMA2_9SPHN</name>
<feature type="transmembrane region" description="Helical" evidence="1">
    <location>
        <begin position="36"/>
        <end position="55"/>
    </location>
</feature>
<sequence length="287" mass="31114">MLEIVNVFAPWWGFASIIVLGLTALRTVGRLRAASIALAIAIGLRLFVLLGPMTGASAATSRREPDLRVISLNMWKDNAEPALVARWLGEQDADIVILLEAPIGSDVFDAALRKHYPYQYSCTRNERCSTRVLSKWPALAVRHLANGDPENRGGLSALTARIDVSGAPVTIAAVHTDRPWPLGRRDRRLDQIESILRDAKSPVVLAGDFNSAPWTVSQSRIASAAGLGTATGTLATWPTWTSIGLLPLDQAYVSSCIGTVRAERGPEVGSDHYPLVMAFDRRDCALH</sequence>
<comment type="caution">
    <text evidence="3">The sequence shown here is derived from an EMBL/GenBank/DDBJ whole genome shotgun (WGS) entry which is preliminary data.</text>
</comment>
<evidence type="ECO:0000256" key="1">
    <source>
        <dbReference type="SAM" id="Phobius"/>
    </source>
</evidence>
<dbReference type="OrthoDB" id="3808618at2"/>
<evidence type="ECO:0000313" key="4">
    <source>
        <dbReference type="Proteomes" id="UP000598997"/>
    </source>
</evidence>
<dbReference type="AlphaFoldDB" id="A0A917DMA2"/>
<gene>
    <name evidence="3" type="ORF">GCM10010989_23120</name>
</gene>
<keyword evidence="1" id="KW-0812">Transmembrane</keyword>
<feature type="transmembrane region" description="Helical" evidence="1">
    <location>
        <begin position="12"/>
        <end position="29"/>
    </location>
</feature>
<keyword evidence="1" id="KW-1133">Transmembrane helix</keyword>
<feature type="domain" description="Endonuclease/exonuclease/phosphatase" evidence="2">
    <location>
        <begin position="71"/>
        <end position="272"/>
    </location>
</feature>
<proteinExistence type="predicted"/>
<dbReference type="InterPro" id="IPR005135">
    <property type="entry name" value="Endo/exonuclease/phosphatase"/>
</dbReference>
<accession>A0A917DMA2</accession>
<organism evidence="3 4">
    <name type="scientific">Croceicoccus pelagius</name>
    <dbReference type="NCBI Taxonomy" id="1703341"/>
    <lineage>
        <taxon>Bacteria</taxon>
        <taxon>Pseudomonadati</taxon>
        <taxon>Pseudomonadota</taxon>
        <taxon>Alphaproteobacteria</taxon>
        <taxon>Sphingomonadales</taxon>
        <taxon>Erythrobacteraceae</taxon>
        <taxon>Croceicoccus</taxon>
    </lineage>
</organism>
<dbReference type="RefSeq" id="WP_066763799.1">
    <property type="nucleotide sequence ID" value="NZ_BMIO01000007.1"/>
</dbReference>
<evidence type="ECO:0000259" key="2">
    <source>
        <dbReference type="Pfam" id="PF03372"/>
    </source>
</evidence>
<dbReference type="SUPFAM" id="SSF56219">
    <property type="entry name" value="DNase I-like"/>
    <property type="match status" value="1"/>
</dbReference>
<dbReference type="Proteomes" id="UP000598997">
    <property type="component" value="Unassembled WGS sequence"/>
</dbReference>
<keyword evidence="4" id="KW-1185">Reference proteome</keyword>
<reference evidence="3 4" key="1">
    <citation type="journal article" date="2014" name="Int. J. Syst. Evol. Microbiol.">
        <title>Complete genome sequence of Corynebacterium casei LMG S-19264T (=DSM 44701T), isolated from a smear-ripened cheese.</title>
        <authorList>
            <consortium name="US DOE Joint Genome Institute (JGI-PGF)"/>
            <person name="Walter F."/>
            <person name="Albersmeier A."/>
            <person name="Kalinowski J."/>
            <person name="Ruckert C."/>
        </authorList>
    </citation>
    <scope>NUCLEOTIDE SEQUENCE [LARGE SCALE GENOMIC DNA]</scope>
    <source>
        <strain evidence="3 4">CGMCC 1.15358</strain>
    </source>
</reference>
<protein>
    <recommendedName>
        <fullName evidence="2">Endonuclease/exonuclease/phosphatase domain-containing protein</fullName>
    </recommendedName>
</protein>
<dbReference type="GO" id="GO:0003824">
    <property type="term" value="F:catalytic activity"/>
    <property type="evidence" value="ECO:0007669"/>
    <property type="project" value="InterPro"/>
</dbReference>
<keyword evidence="1" id="KW-0472">Membrane</keyword>
<dbReference type="EMBL" id="BMIO01000007">
    <property type="protein sequence ID" value="GGD48125.1"/>
    <property type="molecule type" value="Genomic_DNA"/>
</dbReference>
<dbReference type="Gene3D" id="3.60.10.10">
    <property type="entry name" value="Endonuclease/exonuclease/phosphatase"/>
    <property type="match status" value="1"/>
</dbReference>
<dbReference type="InterPro" id="IPR036691">
    <property type="entry name" value="Endo/exonu/phosph_ase_sf"/>
</dbReference>
<evidence type="ECO:0000313" key="3">
    <source>
        <dbReference type="EMBL" id="GGD48125.1"/>
    </source>
</evidence>
<dbReference type="Pfam" id="PF03372">
    <property type="entry name" value="Exo_endo_phos"/>
    <property type="match status" value="1"/>
</dbReference>